<organism evidence="4 5">
    <name type="scientific">Taylorella equigenitalis (strain MCE9)</name>
    <dbReference type="NCBI Taxonomy" id="937774"/>
    <lineage>
        <taxon>Bacteria</taxon>
        <taxon>Pseudomonadati</taxon>
        <taxon>Pseudomonadota</taxon>
        <taxon>Betaproteobacteria</taxon>
        <taxon>Burkholderiales</taxon>
        <taxon>Alcaligenaceae</taxon>
        <taxon>Taylorella</taxon>
    </lineage>
</organism>
<dbReference type="Proteomes" id="UP000007472">
    <property type="component" value="Chromosome"/>
</dbReference>
<evidence type="ECO:0000313" key="4">
    <source>
        <dbReference type="EMBL" id="ADU92075.1"/>
    </source>
</evidence>
<dbReference type="Gene3D" id="1.10.530.10">
    <property type="match status" value="1"/>
</dbReference>
<dbReference type="GO" id="GO:0016798">
    <property type="term" value="F:hydrolase activity, acting on glycosyl bonds"/>
    <property type="evidence" value="ECO:0007669"/>
    <property type="project" value="UniProtKB-KW"/>
</dbReference>
<dbReference type="Gene3D" id="1.10.8.350">
    <property type="entry name" value="Bacterial muramidase"/>
    <property type="match status" value="1"/>
</dbReference>
<dbReference type="Gene3D" id="1.10.101.10">
    <property type="entry name" value="PGBD-like superfamily/PGBD"/>
    <property type="match status" value="1"/>
</dbReference>
<dbReference type="InterPro" id="IPR036366">
    <property type="entry name" value="PGBDSf"/>
</dbReference>
<feature type="domain" description="Peptidoglycan binding-like" evidence="2">
    <location>
        <begin position="345"/>
        <end position="400"/>
    </location>
</feature>
<protein>
    <submittedName>
        <fullName evidence="4">Membrane-bound lytic murein transglycosylase B</fullName>
        <ecNumber evidence="4">3.2.1.-</ecNumber>
    </submittedName>
</protein>
<dbReference type="PANTHER" id="PTHR30163:SF10">
    <property type="entry name" value="TRANSGLYCOLASE-RELATED"/>
    <property type="match status" value="1"/>
</dbReference>
<dbReference type="SUPFAM" id="SSF47090">
    <property type="entry name" value="PGBD-like"/>
    <property type="match status" value="1"/>
</dbReference>
<dbReference type="GO" id="GO:0009253">
    <property type="term" value="P:peptidoglycan catabolic process"/>
    <property type="evidence" value="ECO:0007669"/>
    <property type="project" value="TreeGrafter"/>
</dbReference>
<accession>A0A654KI53</accession>
<dbReference type="InterPro" id="IPR002477">
    <property type="entry name" value="Peptidoglycan-bd-like"/>
</dbReference>
<dbReference type="EMBL" id="CP002456">
    <property type="protein sequence ID" value="ADU92075.1"/>
    <property type="molecule type" value="Genomic_DNA"/>
</dbReference>
<dbReference type="InterPro" id="IPR011970">
    <property type="entry name" value="MltB_2"/>
</dbReference>
<evidence type="ECO:0000256" key="1">
    <source>
        <dbReference type="SAM" id="SignalP"/>
    </source>
</evidence>
<evidence type="ECO:0000259" key="3">
    <source>
        <dbReference type="Pfam" id="PF13406"/>
    </source>
</evidence>
<keyword evidence="4" id="KW-0326">Glycosidase</keyword>
<dbReference type="FunFam" id="1.10.8.350:FF:000001">
    <property type="entry name" value="Lytic murein transglycosylase B"/>
    <property type="match status" value="1"/>
</dbReference>
<dbReference type="SUPFAM" id="SSF53955">
    <property type="entry name" value="Lysozyme-like"/>
    <property type="match status" value="1"/>
</dbReference>
<feature type="chain" id="PRO_5025065140" evidence="1">
    <location>
        <begin position="26"/>
        <end position="405"/>
    </location>
</feature>
<dbReference type="CDD" id="cd13399">
    <property type="entry name" value="Slt35-like"/>
    <property type="match status" value="1"/>
</dbReference>
<dbReference type="PANTHER" id="PTHR30163">
    <property type="entry name" value="MEMBRANE-BOUND LYTIC MUREIN TRANSGLYCOSYLASE B"/>
    <property type="match status" value="1"/>
</dbReference>
<keyword evidence="4" id="KW-0378">Hydrolase</keyword>
<dbReference type="InterPro" id="IPR023346">
    <property type="entry name" value="Lysozyme-like_dom_sf"/>
</dbReference>
<feature type="domain" description="Transglycosylase SLT" evidence="3">
    <location>
        <begin position="30"/>
        <end position="324"/>
    </location>
</feature>
<name>A0A654KI53_TAYEM</name>
<dbReference type="Pfam" id="PF01471">
    <property type="entry name" value="PG_binding_1"/>
    <property type="match status" value="1"/>
</dbReference>
<dbReference type="GO" id="GO:0008933">
    <property type="term" value="F:peptidoglycan lytic transglycosylase activity"/>
    <property type="evidence" value="ECO:0007669"/>
    <property type="project" value="TreeGrafter"/>
</dbReference>
<dbReference type="EC" id="3.2.1.-" evidence="4"/>
<dbReference type="InterPro" id="IPR043426">
    <property type="entry name" value="MltB-like"/>
</dbReference>
<dbReference type="AlphaFoldDB" id="A0A654KI53"/>
<sequence>MTMNLNLKSIVIATLGISFSSSIYAMTDSFQNCLSLLRGPAEKSNVNYITFEKYVLPIKADDSLLQKLNYQPEFVTPIWRYMANLVDQERINQGRALMQKHASLLEKVQNQMGVDPATVVAIWGVESNFGTNLGKYDLVRSLGTLACKGRRKLYFRGELFSALRILQSGDITKDKLKGSWAGAFGQTQFMPSTFERIAVDFDHDGRRDLVDNVADALGSTANYMVKSGWQTGKPWGAEVALPPNMSIEVSGRKNKRPLHYWMSKGIKTIDGQNLSTLASPDTRAALLLPAGIDGPAFITFKNFDAIYSYNAAESYALAIAHLSDRLRGKGPIVKPWPTKDVSLSRAQTRELQTILISRGHQIGEPDGIAGSKTQDAIRFEQQRLSLPATGIPEQSILERLKSEKF</sequence>
<evidence type="ECO:0000259" key="2">
    <source>
        <dbReference type="Pfam" id="PF01471"/>
    </source>
</evidence>
<reference evidence="4 5" key="1">
    <citation type="journal article" date="2011" name="J. Bacteriol.">
        <title>Genome sequence of Taylorella equigenitalis MCE9, the causative agent of contagious equine metritis.</title>
        <authorList>
            <person name="Hebert L."/>
            <person name="Moumen B."/>
            <person name="Duquesne F."/>
            <person name="Breuil M.F."/>
            <person name="Laugier C."/>
            <person name="Batto J.M."/>
            <person name="Renault P."/>
            <person name="Petry S."/>
        </authorList>
    </citation>
    <scope>NUCLEOTIDE SEQUENCE [LARGE SCALE GENOMIC DNA]</scope>
    <source>
        <strain evidence="4 5">MCE9</strain>
    </source>
</reference>
<evidence type="ECO:0000313" key="5">
    <source>
        <dbReference type="Proteomes" id="UP000007472"/>
    </source>
</evidence>
<dbReference type="NCBIfam" id="TIGR02283">
    <property type="entry name" value="MltB_2"/>
    <property type="match status" value="1"/>
</dbReference>
<dbReference type="InterPro" id="IPR031304">
    <property type="entry name" value="SLT_2"/>
</dbReference>
<keyword evidence="1" id="KW-0732">Signal</keyword>
<dbReference type="Pfam" id="PF13406">
    <property type="entry name" value="SLT_2"/>
    <property type="match status" value="1"/>
</dbReference>
<dbReference type="InterPro" id="IPR036365">
    <property type="entry name" value="PGBD-like_sf"/>
</dbReference>
<feature type="signal peptide" evidence="1">
    <location>
        <begin position="1"/>
        <end position="25"/>
    </location>
</feature>
<dbReference type="KEGG" id="teq:TEQUI_1152"/>
<gene>
    <name evidence="4" type="ordered locus">TEQUI_1152</name>
</gene>
<proteinExistence type="predicted"/>